<dbReference type="Pfam" id="PF00201">
    <property type="entry name" value="UDPGT"/>
    <property type="match status" value="1"/>
</dbReference>
<keyword evidence="9" id="KW-0325">Glycoprotein</keyword>
<dbReference type="InterPro" id="IPR002213">
    <property type="entry name" value="UDP_glucos_trans"/>
</dbReference>
<proteinExistence type="inferred from homology"/>
<keyword evidence="8 11" id="KW-0472">Membrane</keyword>
<comment type="caution">
    <text evidence="12">The sequence shown here is derived from an EMBL/GenBank/DDBJ whole genome shotgun (WGS) entry which is preliminary data.</text>
</comment>
<dbReference type="Gene3D" id="3.40.50.2000">
    <property type="entry name" value="Glycogen Phosphorylase B"/>
    <property type="match status" value="2"/>
</dbReference>
<keyword evidence="7 11" id="KW-1133">Transmembrane helix</keyword>
<evidence type="ECO:0000256" key="5">
    <source>
        <dbReference type="ARBA" id="ARBA00022692"/>
    </source>
</evidence>
<dbReference type="AlphaFoldDB" id="A0A6G0ZQQ0"/>
<evidence type="ECO:0000256" key="9">
    <source>
        <dbReference type="ARBA" id="ARBA00023180"/>
    </source>
</evidence>
<evidence type="ECO:0000256" key="7">
    <source>
        <dbReference type="ARBA" id="ARBA00022989"/>
    </source>
</evidence>
<evidence type="ECO:0000256" key="1">
    <source>
        <dbReference type="ARBA" id="ARBA00004240"/>
    </source>
</evidence>
<evidence type="ECO:0000256" key="8">
    <source>
        <dbReference type="ARBA" id="ARBA00023136"/>
    </source>
</evidence>
<keyword evidence="3" id="KW-0328">Glycosyltransferase</keyword>
<evidence type="ECO:0000256" key="6">
    <source>
        <dbReference type="ARBA" id="ARBA00022824"/>
    </source>
</evidence>
<dbReference type="EMBL" id="VUJU01000019">
    <property type="protein sequence ID" value="KAF0773937.1"/>
    <property type="molecule type" value="Genomic_DNA"/>
</dbReference>
<evidence type="ECO:0000256" key="10">
    <source>
        <dbReference type="ARBA" id="ARBA00046288"/>
    </source>
</evidence>
<keyword evidence="13" id="KW-1185">Reference proteome</keyword>
<dbReference type="Proteomes" id="UP000478052">
    <property type="component" value="Unassembled WGS sequence"/>
</dbReference>
<protein>
    <submittedName>
        <fullName evidence="12">UDP-glucuronosyltransferase 1-7C-like</fullName>
    </submittedName>
</protein>
<name>A0A6G0ZQQ0_APHCR</name>
<dbReference type="CDD" id="cd03784">
    <property type="entry name" value="GT1_Gtf-like"/>
    <property type="match status" value="1"/>
</dbReference>
<keyword evidence="6" id="KW-0256">Endoplasmic reticulum</keyword>
<dbReference type="GO" id="GO:0005783">
    <property type="term" value="C:endoplasmic reticulum"/>
    <property type="evidence" value="ECO:0007669"/>
    <property type="project" value="UniProtKB-SubCell"/>
</dbReference>
<dbReference type="FunFam" id="3.40.50.2000:FF:000050">
    <property type="entry name" value="UDP-glucuronosyltransferase"/>
    <property type="match status" value="1"/>
</dbReference>
<dbReference type="GO" id="GO:0008194">
    <property type="term" value="F:UDP-glycosyltransferase activity"/>
    <property type="evidence" value="ECO:0007669"/>
    <property type="project" value="InterPro"/>
</dbReference>
<keyword evidence="5 11" id="KW-0812">Transmembrane</keyword>
<keyword evidence="4 12" id="KW-0808">Transferase</keyword>
<evidence type="ECO:0000256" key="3">
    <source>
        <dbReference type="ARBA" id="ARBA00022676"/>
    </source>
</evidence>
<comment type="subcellular location">
    <subcellularLocation>
        <location evidence="10">Endomembrane system</location>
        <topology evidence="10">Single-pass type I membrane protein</topology>
    </subcellularLocation>
    <subcellularLocation>
        <location evidence="1">Endoplasmic reticulum</location>
    </subcellularLocation>
</comment>
<evidence type="ECO:0000313" key="12">
    <source>
        <dbReference type="EMBL" id="KAF0773937.1"/>
    </source>
</evidence>
<reference evidence="12 13" key="1">
    <citation type="submission" date="2019-08" db="EMBL/GenBank/DDBJ databases">
        <title>Whole genome of Aphis craccivora.</title>
        <authorList>
            <person name="Voronova N.V."/>
            <person name="Shulinski R.S."/>
            <person name="Bandarenka Y.V."/>
            <person name="Zhorov D.G."/>
            <person name="Warner D."/>
        </authorList>
    </citation>
    <scope>NUCLEOTIDE SEQUENCE [LARGE SCALE GENOMIC DNA]</scope>
    <source>
        <strain evidence="12">180601</strain>
        <tissue evidence="12">Whole Body</tissue>
    </source>
</reference>
<evidence type="ECO:0000256" key="2">
    <source>
        <dbReference type="ARBA" id="ARBA00009995"/>
    </source>
</evidence>
<sequence>QNTRTLSVGIEYYKPTGRMPSISGASATALVTVLAMTAGGFPGPVPAGCARILAVETVGGRSHWNFMSGIIRALVDNGHTVTAFTPFLDGDRANYTEVDISTGFPVGLDLDVVGLLDHFRNPLWTYGAYVEMGRSQCDAIYSHAEMKRLLRDSAGFDAVIIESFWSECMSYAAARLGLPLIYVTPLPVVAFMERTITGHVSNPAVVSNLMTGHAVPATFGQRLANAALHVYGSAVQRYKEFQLRYTGPPKEYDLVDPVPPSLVFVNRHFISDAPSPVPRNVVDVGGIHLKAAKVLPKDVLEFIEQSPHGVIYFTLGSTVKMSTIPESVKKGLIKALARVPQRVLLKYEDKMDDKPENMMTKRWLPQLHPNVKLFISHGGISGLYETVDAGVPVLGFPLIGDQARNIDNLVNAGMAISMDLLSITEDSFLKNVLELLNNKKYSENAKNAMKIFKDRPMSPESLVVYWTEYVLRHHGAPHLKSCALNLKWYQYYLLDVMAFTLVCISFVVLVIYNIFKFAACVVYTNISNHLRDVKVKLILSWCRIPRSRISI</sequence>
<dbReference type="OrthoDB" id="5835829at2759"/>
<dbReference type="PANTHER" id="PTHR48043">
    <property type="entry name" value="EG:EG0003.4 PROTEIN-RELATED"/>
    <property type="match status" value="1"/>
</dbReference>
<organism evidence="12 13">
    <name type="scientific">Aphis craccivora</name>
    <name type="common">Cowpea aphid</name>
    <dbReference type="NCBI Taxonomy" id="307492"/>
    <lineage>
        <taxon>Eukaryota</taxon>
        <taxon>Metazoa</taxon>
        <taxon>Ecdysozoa</taxon>
        <taxon>Arthropoda</taxon>
        <taxon>Hexapoda</taxon>
        <taxon>Insecta</taxon>
        <taxon>Pterygota</taxon>
        <taxon>Neoptera</taxon>
        <taxon>Paraneoptera</taxon>
        <taxon>Hemiptera</taxon>
        <taxon>Sternorrhyncha</taxon>
        <taxon>Aphidomorpha</taxon>
        <taxon>Aphidoidea</taxon>
        <taxon>Aphididae</taxon>
        <taxon>Aphidini</taxon>
        <taxon>Aphis</taxon>
        <taxon>Aphis</taxon>
    </lineage>
</organism>
<comment type="similarity">
    <text evidence="2">Belongs to the UDP-glycosyltransferase family.</text>
</comment>
<evidence type="ECO:0000313" key="13">
    <source>
        <dbReference type="Proteomes" id="UP000478052"/>
    </source>
</evidence>
<dbReference type="InterPro" id="IPR050271">
    <property type="entry name" value="UDP-glycosyltransferase"/>
</dbReference>
<gene>
    <name evidence="12" type="ORF">FWK35_00000472</name>
</gene>
<dbReference type="PANTHER" id="PTHR48043:SF145">
    <property type="entry name" value="FI06409P-RELATED"/>
    <property type="match status" value="1"/>
</dbReference>
<dbReference type="SUPFAM" id="SSF53756">
    <property type="entry name" value="UDP-Glycosyltransferase/glycogen phosphorylase"/>
    <property type="match status" value="1"/>
</dbReference>
<evidence type="ECO:0000256" key="11">
    <source>
        <dbReference type="SAM" id="Phobius"/>
    </source>
</evidence>
<evidence type="ECO:0000256" key="4">
    <source>
        <dbReference type="ARBA" id="ARBA00022679"/>
    </source>
</evidence>
<accession>A0A6G0ZQQ0</accession>
<feature type="non-terminal residue" evidence="12">
    <location>
        <position position="1"/>
    </location>
</feature>
<feature type="transmembrane region" description="Helical" evidence="11">
    <location>
        <begin position="491"/>
        <end position="515"/>
    </location>
</feature>